<dbReference type="Pfam" id="PF02518">
    <property type="entry name" value="HATPase_c"/>
    <property type="match status" value="1"/>
</dbReference>
<comment type="catalytic activity">
    <reaction evidence="1">
        <text>ATP + protein L-histidine = ADP + protein N-phospho-L-histidine.</text>
        <dbReference type="EC" id="2.7.13.3"/>
    </reaction>
</comment>
<dbReference type="Gene3D" id="3.30.565.10">
    <property type="entry name" value="Histidine kinase-like ATPase, C-terminal domain"/>
    <property type="match status" value="1"/>
</dbReference>
<dbReference type="InterPro" id="IPR003594">
    <property type="entry name" value="HATPase_dom"/>
</dbReference>
<keyword evidence="8 11" id="KW-1133">Transmembrane helix</keyword>
<keyword evidence="4" id="KW-1003">Cell membrane</keyword>
<feature type="transmembrane region" description="Helical" evidence="11">
    <location>
        <begin position="34"/>
        <end position="54"/>
    </location>
</feature>
<dbReference type="AlphaFoldDB" id="A0A415EVT4"/>
<dbReference type="InterPro" id="IPR005467">
    <property type="entry name" value="His_kinase_dom"/>
</dbReference>
<comment type="caution">
    <text evidence="13">The sequence shown here is derived from an EMBL/GenBank/DDBJ whole genome shotgun (WGS) entry which is preliminary data.</text>
</comment>
<evidence type="ECO:0000313" key="13">
    <source>
        <dbReference type="EMBL" id="RHK07420.1"/>
    </source>
</evidence>
<dbReference type="GO" id="GO:0004721">
    <property type="term" value="F:phosphoprotein phosphatase activity"/>
    <property type="evidence" value="ECO:0007669"/>
    <property type="project" value="TreeGrafter"/>
</dbReference>
<evidence type="ECO:0000256" key="3">
    <source>
        <dbReference type="ARBA" id="ARBA00012438"/>
    </source>
</evidence>
<evidence type="ECO:0000256" key="8">
    <source>
        <dbReference type="ARBA" id="ARBA00022989"/>
    </source>
</evidence>
<dbReference type="GO" id="GO:0016036">
    <property type="term" value="P:cellular response to phosphate starvation"/>
    <property type="evidence" value="ECO:0007669"/>
    <property type="project" value="TreeGrafter"/>
</dbReference>
<feature type="transmembrane region" description="Helical" evidence="11">
    <location>
        <begin position="12"/>
        <end position="28"/>
    </location>
</feature>
<keyword evidence="7 13" id="KW-0418">Kinase</keyword>
<evidence type="ECO:0000256" key="11">
    <source>
        <dbReference type="SAM" id="Phobius"/>
    </source>
</evidence>
<dbReference type="InterPro" id="IPR004358">
    <property type="entry name" value="Sig_transdc_His_kin-like_C"/>
</dbReference>
<evidence type="ECO:0000256" key="2">
    <source>
        <dbReference type="ARBA" id="ARBA00004651"/>
    </source>
</evidence>
<proteinExistence type="predicted"/>
<dbReference type="PROSITE" id="PS50109">
    <property type="entry name" value="HIS_KIN"/>
    <property type="match status" value="1"/>
</dbReference>
<dbReference type="PRINTS" id="PR00344">
    <property type="entry name" value="BCTRLSENSOR"/>
</dbReference>
<evidence type="ECO:0000256" key="6">
    <source>
        <dbReference type="ARBA" id="ARBA00022692"/>
    </source>
</evidence>
<evidence type="ECO:0000259" key="12">
    <source>
        <dbReference type="PROSITE" id="PS50109"/>
    </source>
</evidence>
<sequence>MKAYASVHLPKLLVTFLAISLFVLVIWLDGYRNYLVIGYGLLLFGLFIVLVYLADYLSNTAFYQYIKHGRATHRSNGYLSKQWRKQFDAHEQQEQERLTELDQHHQNHIRFMNIWVHQMKTPVSVLALMAESEEVDSYDLLAETDRLKSGLATALNFVRLEDFTEDFVIESASLLELLKHSIGDQKRNFIRSEVYPKLMSEADITVTTDKKWLGILLFQLISNAIKYSKPGSKVYFEIDPFSRSLTIADEGCGIAEADLPRVFRPFYTGQNGRQTGEATGIGLYLVETISTQLDIDVSLASKENQGTTVTLTFRR</sequence>
<dbReference type="EMBL" id="QRMZ01000004">
    <property type="protein sequence ID" value="RHK07420.1"/>
    <property type="molecule type" value="Genomic_DNA"/>
</dbReference>
<dbReference type="GO" id="GO:0005886">
    <property type="term" value="C:plasma membrane"/>
    <property type="evidence" value="ECO:0007669"/>
    <property type="project" value="UniProtKB-SubCell"/>
</dbReference>
<keyword evidence="9" id="KW-0902">Two-component regulatory system</keyword>
<organism evidence="13 14">
    <name type="scientific">Enterococcus casseliflavus</name>
    <name type="common">Enterococcus flavescens</name>
    <dbReference type="NCBI Taxonomy" id="37734"/>
    <lineage>
        <taxon>Bacteria</taxon>
        <taxon>Bacillati</taxon>
        <taxon>Bacillota</taxon>
        <taxon>Bacilli</taxon>
        <taxon>Lactobacillales</taxon>
        <taxon>Enterococcaceae</taxon>
        <taxon>Enterococcus</taxon>
    </lineage>
</organism>
<dbReference type="InterPro" id="IPR036890">
    <property type="entry name" value="HATPase_C_sf"/>
</dbReference>
<dbReference type="Proteomes" id="UP000286288">
    <property type="component" value="Unassembled WGS sequence"/>
</dbReference>
<dbReference type="GO" id="GO:0000155">
    <property type="term" value="F:phosphorelay sensor kinase activity"/>
    <property type="evidence" value="ECO:0007669"/>
    <property type="project" value="TreeGrafter"/>
</dbReference>
<dbReference type="SUPFAM" id="SSF55874">
    <property type="entry name" value="ATPase domain of HSP90 chaperone/DNA topoisomerase II/histidine kinase"/>
    <property type="match status" value="1"/>
</dbReference>
<evidence type="ECO:0000256" key="5">
    <source>
        <dbReference type="ARBA" id="ARBA00022679"/>
    </source>
</evidence>
<evidence type="ECO:0000256" key="1">
    <source>
        <dbReference type="ARBA" id="ARBA00000085"/>
    </source>
</evidence>
<gene>
    <name evidence="13" type="ORF">DW084_03955</name>
</gene>
<feature type="domain" description="Histidine kinase" evidence="12">
    <location>
        <begin position="114"/>
        <end position="315"/>
    </location>
</feature>
<reference evidence="13 14" key="1">
    <citation type="submission" date="2018-08" db="EMBL/GenBank/DDBJ databases">
        <title>A genome reference for cultivated species of the human gut microbiota.</title>
        <authorList>
            <person name="Zou Y."/>
            <person name="Xue W."/>
            <person name="Luo G."/>
        </authorList>
    </citation>
    <scope>NUCLEOTIDE SEQUENCE [LARGE SCALE GENOMIC DNA]</scope>
    <source>
        <strain evidence="13 14">AF48-16</strain>
    </source>
</reference>
<comment type="subcellular location">
    <subcellularLocation>
        <location evidence="2">Cell membrane</location>
        <topology evidence="2">Multi-pass membrane protein</topology>
    </subcellularLocation>
</comment>
<protein>
    <recommendedName>
        <fullName evidence="3">histidine kinase</fullName>
        <ecNumber evidence="3">2.7.13.3</ecNumber>
    </recommendedName>
</protein>
<evidence type="ECO:0000256" key="9">
    <source>
        <dbReference type="ARBA" id="ARBA00023012"/>
    </source>
</evidence>
<name>A0A415EVT4_ENTCA</name>
<dbReference type="PANTHER" id="PTHR45453">
    <property type="entry name" value="PHOSPHATE REGULON SENSOR PROTEIN PHOR"/>
    <property type="match status" value="1"/>
</dbReference>
<evidence type="ECO:0000256" key="7">
    <source>
        <dbReference type="ARBA" id="ARBA00022777"/>
    </source>
</evidence>
<dbReference type="EC" id="2.7.13.3" evidence="3"/>
<dbReference type="PANTHER" id="PTHR45453:SF2">
    <property type="entry name" value="HISTIDINE KINASE"/>
    <property type="match status" value="1"/>
</dbReference>
<evidence type="ECO:0000256" key="4">
    <source>
        <dbReference type="ARBA" id="ARBA00022475"/>
    </source>
</evidence>
<keyword evidence="10 11" id="KW-0472">Membrane</keyword>
<accession>A0A415EVT4</accession>
<dbReference type="SMART" id="SM00387">
    <property type="entry name" value="HATPase_c"/>
    <property type="match status" value="1"/>
</dbReference>
<dbReference type="InterPro" id="IPR050351">
    <property type="entry name" value="BphY/WalK/GraS-like"/>
</dbReference>
<evidence type="ECO:0000313" key="14">
    <source>
        <dbReference type="Proteomes" id="UP000286288"/>
    </source>
</evidence>
<evidence type="ECO:0000256" key="10">
    <source>
        <dbReference type="ARBA" id="ARBA00023136"/>
    </source>
</evidence>
<keyword evidence="5" id="KW-0808">Transferase</keyword>
<keyword evidence="6 11" id="KW-0812">Transmembrane</keyword>